<dbReference type="AlphaFoldDB" id="A0A6M2BM64"/>
<dbReference type="InterPro" id="IPR000485">
    <property type="entry name" value="AsnC-type_HTH_dom"/>
</dbReference>
<dbReference type="InterPro" id="IPR019888">
    <property type="entry name" value="Tscrpt_reg_AsnC-like"/>
</dbReference>
<evidence type="ECO:0000313" key="6">
    <source>
        <dbReference type="Proteomes" id="UP000472676"/>
    </source>
</evidence>
<evidence type="ECO:0000313" key="5">
    <source>
        <dbReference type="EMBL" id="NGY03245.1"/>
    </source>
</evidence>
<evidence type="ECO:0000256" key="1">
    <source>
        <dbReference type="ARBA" id="ARBA00023015"/>
    </source>
</evidence>
<dbReference type="PRINTS" id="PR00033">
    <property type="entry name" value="HTHASNC"/>
</dbReference>
<dbReference type="InterPro" id="IPR019885">
    <property type="entry name" value="Tscrpt_reg_HTH_AsnC-type_CS"/>
</dbReference>
<proteinExistence type="predicted"/>
<dbReference type="Pfam" id="PF01037">
    <property type="entry name" value="AsnC_trans_reg"/>
    <property type="match status" value="1"/>
</dbReference>
<reference evidence="5 6" key="1">
    <citation type="journal article" date="2014" name="Int. J. Syst. Evol. Microbiol.">
        <title>Solimonas terrae sp. nov., isolated from soil.</title>
        <authorList>
            <person name="Kim S.J."/>
            <person name="Moon J.Y."/>
            <person name="Weon H.Y."/>
            <person name="Ahn J.H."/>
            <person name="Chen W.M."/>
            <person name="Kwon S.W."/>
        </authorList>
    </citation>
    <scope>NUCLEOTIDE SEQUENCE [LARGE SCALE GENOMIC DNA]</scope>
    <source>
        <strain evidence="5 6">KIS83-12</strain>
    </source>
</reference>
<evidence type="ECO:0000259" key="4">
    <source>
        <dbReference type="PROSITE" id="PS50956"/>
    </source>
</evidence>
<feature type="domain" description="HTH asnC-type" evidence="4">
    <location>
        <begin position="3"/>
        <end position="64"/>
    </location>
</feature>
<name>A0A6M2BM64_9GAMM</name>
<evidence type="ECO:0000256" key="3">
    <source>
        <dbReference type="ARBA" id="ARBA00023163"/>
    </source>
</evidence>
<sequence>MQLDKFDHKILSLLQEDASLSAADIGDRIGLSQSQCWRRIERLESDGVIVKRVAVVDRKKLGLNVMIFAHVKLIGHGKEALPDFFAAIKRFPEVLDCHVLLGAVDFMLRIVTRDMESYERFFFDRLSRLPMVQEVHSMIALTEIKAATALPMNLVAFESRPAETRKAPAAKRR</sequence>
<dbReference type="Proteomes" id="UP000472676">
    <property type="component" value="Unassembled WGS sequence"/>
</dbReference>
<dbReference type="GO" id="GO:0043200">
    <property type="term" value="P:response to amino acid"/>
    <property type="evidence" value="ECO:0007669"/>
    <property type="project" value="TreeGrafter"/>
</dbReference>
<keyword evidence="3" id="KW-0804">Transcription</keyword>
<dbReference type="SMART" id="SM00344">
    <property type="entry name" value="HTH_ASNC"/>
    <property type="match status" value="1"/>
</dbReference>
<keyword evidence="2" id="KW-0238">DNA-binding</keyword>
<dbReference type="Gene3D" id="1.10.10.10">
    <property type="entry name" value="Winged helix-like DNA-binding domain superfamily/Winged helix DNA-binding domain"/>
    <property type="match status" value="1"/>
</dbReference>
<dbReference type="CDD" id="cd00090">
    <property type="entry name" value="HTH_ARSR"/>
    <property type="match status" value="1"/>
</dbReference>
<dbReference type="InterPro" id="IPR019887">
    <property type="entry name" value="Tscrpt_reg_AsnC/Lrp_C"/>
</dbReference>
<dbReference type="SUPFAM" id="SSF54909">
    <property type="entry name" value="Dimeric alpha+beta barrel"/>
    <property type="match status" value="1"/>
</dbReference>
<dbReference type="GO" id="GO:0006355">
    <property type="term" value="P:regulation of DNA-templated transcription"/>
    <property type="evidence" value="ECO:0007669"/>
    <property type="project" value="UniProtKB-ARBA"/>
</dbReference>
<dbReference type="PANTHER" id="PTHR30154:SF17">
    <property type="entry name" value="DNA-BINDING TRANSCRIPTIONAL ACTIVATOR DECR"/>
    <property type="match status" value="1"/>
</dbReference>
<dbReference type="InterPro" id="IPR011991">
    <property type="entry name" value="ArsR-like_HTH"/>
</dbReference>
<dbReference type="InterPro" id="IPR036388">
    <property type="entry name" value="WH-like_DNA-bd_sf"/>
</dbReference>
<keyword evidence="1" id="KW-0805">Transcription regulation</keyword>
<dbReference type="EMBL" id="JAAMOW010000001">
    <property type="protein sequence ID" value="NGY03245.1"/>
    <property type="molecule type" value="Genomic_DNA"/>
</dbReference>
<organism evidence="5 6">
    <name type="scientific">Solimonas terrae</name>
    <dbReference type="NCBI Taxonomy" id="1396819"/>
    <lineage>
        <taxon>Bacteria</taxon>
        <taxon>Pseudomonadati</taxon>
        <taxon>Pseudomonadota</taxon>
        <taxon>Gammaproteobacteria</taxon>
        <taxon>Nevskiales</taxon>
        <taxon>Nevskiaceae</taxon>
        <taxon>Solimonas</taxon>
    </lineage>
</organism>
<dbReference type="GO" id="GO:0043565">
    <property type="term" value="F:sequence-specific DNA binding"/>
    <property type="evidence" value="ECO:0007669"/>
    <property type="project" value="InterPro"/>
</dbReference>
<evidence type="ECO:0000256" key="2">
    <source>
        <dbReference type="ARBA" id="ARBA00023125"/>
    </source>
</evidence>
<dbReference type="PANTHER" id="PTHR30154">
    <property type="entry name" value="LEUCINE-RESPONSIVE REGULATORY PROTEIN"/>
    <property type="match status" value="1"/>
</dbReference>
<accession>A0A6M2BM64</accession>
<dbReference type="Pfam" id="PF13412">
    <property type="entry name" value="HTH_24"/>
    <property type="match status" value="1"/>
</dbReference>
<dbReference type="Gene3D" id="3.30.70.920">
    <property type="match status" value="1"/>
</dbReference>
<dbReference type="SUPFAM" id="SSF46785">
    <property type="entry name" value="Winged helix' DNA-binding domain"/>
    <property type="match status" value="1"/>
</dbReference>
<dbReference type="GO" id="GO:0005829">
    <property type="term" value="C:cytosol"/>
    <property type="evidence" value="ECO:0007669"/>
    <property type="project" value="TreeGrafter"/>
</dbReference>
<dbReference type="InterPro" id="IPR036390">
    <property type="entry name" value="WH_DNA-bd_sf"/>
</dbReference>
<protein>
    <submittedName>
        <fullName evidence="5">Lrp/AsnC family transcriptional regulator</fullName>
    </submittedName>
</protein>
<dbReference type="RefSeq" id="WP_166250670.1">
    <property type="nucleotide sequence ID" value="NZ_JAAMOW010000001.1"/>
</dbReference>
<dbReference type="PROSITE" id="PS00519">
    <property type="entry name" value="HTH_ASNC_1"/>
    <property type="match status" value="1"/>
</dbReference>
<keyword evidence="6" id="KW-1185">Reference proteome</keyword>
<dbReference type="InterPro" id="IPR011008">
    <property type="entry name" value="Dimeric_a/b-barrel"/>
</dbReference>
<comment type="caution">
    <text evidence="5">The sequence shown here is derived from an EMBL/GenBank/DDBJ whole genome shotgun (WGS) entry which is preliminary data.</text>
</comment>
<dbReference type="PROSITE" id="PS50956">
    <property type="entry name" value="HTH_ASNC_2"/>
    <property type="match status" value="1"/>
</dbReference>
<gene>
    <name evidence="5" type="ORF">G7Y85_00555</name>
</gene>